<organism evidence="6 7">
    <name type="scientific">Burkholderia cepacia GG4</name>
    <dbReference type="NCBI Taxonomy" id="1009846"/>
    <lineage>
        <taxon>Bacteria</taxon>
        <taxon>Pseudomonadati</taxon>
        <taxon>Pseudomonadota</taxon>
        <taxon>Betaproteobacteria</taxon>
        <taxon>Burkholderiales</taxon>
        <taxon>Burkholderiaceae</taxon>
        <taxon>Burkholderia</taxon>
        <taxon>Burkholderia cepacia complex</taxon>
    </lineage>
</organism>
<dbReference type="PRINTS" id="PR00035">
    <property type="entry name" value="HTHGNTR"/>
</dbReference>
<dbReference type="PROSITE" id="PS50949">
    <property type="entry name" value="HTH_GNTR"/>
    <property type="match status" value="1"/>
</dbReference>
<dbReference type="GO" id="GO:0003700">
    <property type="term" value="F:DNA-binding transcription factor activity"/>
    <property type="evidence" value="ECO:0007669"/>
    <property type="project" value="InterPro"/>
</dbReference>
<dbReference type="InterPro" id="IPR000524">
    <property type="entry name" value="Tscrpt_reg_HTH_GntR"/>
</dbReference>
<keyword evidence="1" id="KW-0805">Transcription regulation</keyword>
<evidence type="ECO:0000259" key="5">
    <source>
        <dbReference type="PROSITE" id="PS50949"/>
    </source>
</evidence>
<dbReference type="InterPro" id="IPR036388">
    <property type="entry name" value="WH-like_DNA-bd_sf"/>
</dbReference>
<dbReference type="Gene3D" id="1.10.10.10">
    <property type="entry name" value="Winged helix-like DNA-binding domain superfamily/Winged helix DNA-binding domain"/>
    <property type="match status" value="1"/>
</dbReference>
<reference evidence="6 7" key="1">
    <citation type="journal article" date="2012" name="J. Bacteriol.">
        <title>Complete Genome Sequence of Burkholderia sp. Strain GG4, a Betaproteobacterium That Reduces 3-Oxo-N-Acylhomoserine Lactones and Produces Different N-Acylhomoserine Lactones.</title>
        <authorList>
            <person name="Hong K.W."/>
            <person name="Koh C.L."/>
            <person name="Sam C.K."/>
            <person name="Yin W.F."/>
            <person name="Chan K.G."/>
        </authorList>
    </citation>
    <scope>NUCLEOTIDE SEQUENCE [LARGE SCALE GENOMIC DNA]</scope>
    <source>
        <strain evidence="6 7">GG4</strain>
    </source>
</reference>
<dbReference type="EMBL" id="CP003775">
    <property type="protein sequence ID" value="AFQ51116.1"/>
    <property type="molecule type" value="Genomic_DNA"/>
</dbReference>
<dbReference type="GO" id="GO:0043565">
    <property type="term" value="F:sequence-specific DNA binding"/>
    <property type="evidence" value="ECO:0007669"/>
    <property type="project" value="InterPro"/>
</dbReference>
<dbReference type="InterPro" id="IPR008920">
    <property type="entry name" value="TF_FadR/GntR_C"/>
</dbReference>
<feature type="region of interest" description="Disordered" evidence="4">
    <location>
        <begin position="1"/>
        <end position="33"/>
    </location>
</feature>
<dbReference type="AlphaFoldDB" id="A0A9W3PBY4"/>
<dbReference type="PANTHER" id="PTHR43537">
    <property type="entry name" value="TRANSCRIPTIONAL REGULATOR, GNTR FAMILY"/>
    <property type="match status" value="1"/>
</dbReference>
<keyword evidence="3" id="KW-0804">Transcription</keyword>
<dbReference type="SUPFAM" id="SSF46785">
    <property type="entry name" value="Winged helix' DNA-binding domain"/>
    <property type="match status" value="1"/>
</dbReference>
<dbReference type="InterPro" id="IPR011711">
    <property type="entry name" value="GntR_C"/>
</dbReference>
<dbReference type="InterPro" id="IPR000485">
    <property type="entry name" value="AsnC-type_HTH_dom"/>
</dbReference>
<dbReference type="SMART" id="SM00895">
    <property type="entry name" value="FCD"/>
    <property type="match status" value="1"/>
</dbReference>
<dbReference type="CDD" id="cd07377">
    <property type="entry name" value="WHTH_GntR"/>
    <property type="match status" value="1"/>
</dbReference>
<evidence type="ECO:0000313" key="6">
    <source>
        <dbReference type="EMBL" id="AFQ51116.1"/>
    </source>
</evidence>
<dbReference type="Gene3D" id="1.20.120.530">
    <property type="entry name" value="GntR ligand-binding domain-like"/>
    <property type="match status" value="1"/>
</dbReference>
<dbReference type="Proteomes" id="UP000032866">
    <property type="component" value="Chromosome 2"/>
</dbReference>
<dbReference type="SMART" id="SM00345">
    <property type="entry name" value="HTH_GNTR"/>
    <property type="match status" value="1"/>
</dbReference>
<name>A0A9W3PBY4_BURCE</name>
<evidence type="ECO:0000256" key="3">
    <source>
        <dbReference type="ARBA" id="ARBA00023163"/>
    </source>
</evidence>
<evidence type="ECO:0000256" key="4">
    <source>
        <dbReference type="SAM" id="MobiDB-lite"/>
    </source>
</evidence>
<dbReference type="PANTHER" id="PTHR43537:SF24">
    <property type="entry name" value="GLUCONATE OPERON TRANSCRIPTIONAL REPRESSOR"/>
    <property type="match status" value="1"/>
</dbReference>
<accession>A0A9W3PBY4</accession>
<feature type="compositionally biased region" description="Gly residues" evidence="4">
    <location>
        <begin position="13"/>
        <end position="28"/>
    </location>
</feature>
<feature type="domain" description="HTH gntR-type" evidence="5">
    <location>
        <begin position="79"/>
        <end position="146"/>
    </location>
</feature>
<dbReference type="SUPFAM" id="SSF48008">
    <property type="entry name" value="GntR ligand-binding domain-like"/>
    <property type="match status" value="1"/>
</dbReference>
<dbReference type="Pfam" id="PF00392">
    <property type="entry name" value="GntR"/>
    <property type="match status" value="1"/>
</dbReference>
<evidence type="ECO:0000256" key="1">
    <source>
        <dbReference type="ARBA" id="ARBA00023015"/>
    </source>
</evidence>
<gene>
    <name evidence="6" type="ORF">GEM_4727</name>
</gene>
<dbReference type="Pfam" id="PF07729">
    <property type="entry name" value="FCD"/>
    <property type="match status" value="1"/>
</dbReference>
<dbReference type="KEGG" id="bct:GEM_4727"/>
<evidence type="ECO:0000313" key="7">
    <source>
        <dbReference type="Proteomes" id="UP000032866"/>
    </source>
</evidence>
<evidence type="ECO:0000256" key="2">
    <source>
        <dbReference type="ARBA" id="ARBA00023125"/>
    </source>
</evidence>
<protein>
    <submittedName>
        <fullName evidence="6">GntR family transcriptional regulator</fullName>
    </submittedName>
</protein>
<sequence length="302" mass="33649">MFGVYTYDDSSGLSGGARQGGKQTGWGEDGNPQGAGMAGIHVCKRVKIHVGPNRSARFVPLSEVPMSGSTPSWQPVRARTMVDAAVDAIVSGAARGLILPGDRIVEAEIAEKLGVSRVPVREALRMLESQGIVQSVPNRGIRLAPVTRNRVMDLLEARIALELLSVRRVIKLKLHKSPETLIRLRRKIDEIELMETRQDLYGLALADVGFHRELLEIGGNEIVLNLWEGIARQIVILVGLLTELRNFPNAVQEHRELLSAIEDGNLRRIESLWEEHTTRIYCDMDYEKIISDRREQLSRVGL</sequence>
<keyword evidence="2" id="KW-0238">DNA-binding</keyword>
<dbReference type="InterPro" id="IPR036390">
    <property type="entry name" value="WH_DNA-bd_sf"/>
</dbReference>
<dbReference type="PRINTS" id="PR00033">
    <property type="entry name" value="HTHASNC"/>
</dbReference>
<proteinExistence type="predicted"/>